<keyword evidence="1" id="KW-0479">Metal-binding</keyword>
<keyword evidence="2" id="KW-0325">Glycoprotein</keyword>
<organism evidence="3 4">
    <name type="scientific">Halopelagius longus</name>
    <dbReference type="NCBI Taxonomy" id="1236180"/>
    <lineage>
        <taxon>Archaea</taxon>
        <taxon>Methanobacteriati</taxon>
        <taxon>Methanobacteriota</taxon>
        <taxon>Stenosarchaea group</taxon>
        <taxon>Halobacteria</taxon>
        <taxon>Halobacteriales</taxon>
        <taxon>Haloferacaceae</taxon>
    </lineage>
</organism>
<sequence>MACIFRCMSEDSTRHGTESDSAERTISRRSALALTGGIVVGSALSGTAAAASNQTVVTPDEPLGAESPGSAVNPVDGFADTDWTAGTDLSVVKVTNLDATGEGSFKHAMERDVDGDGRVVVFEVGGVIDLSEANGELDPEASNMFVAGQTAPGPGITLIKGTMEIDGENIVVQHIRSRAGTQTAPGASGEGDAADSITIADEAKNVIVDHCTATWGTDENLSCGDTASDITFSNNLVAHGLAAPTLHPDGDEHSNGSLVGHDTEGMAILGNLYAHNNDRNPRLKGGTRSIVANNVVYNYDTAVRLGDDAESNAGEEYPTQVSLVRNVYRPGDNTPLDDPVVGLNQEDDVLKALVYLEENVTQGSVEMLSESPDERLVVADEPPVLPSGFDAPKGTFGNVLNAASARPGQRVSYDESIVRQTKAKEGEVIDREDEVGGYPSFGPVTRELDVPSDGFGEWLAAHTEAVER</sequence>
<dbReference type="InterPro" id="IPR012334">
    <property type="entry name" value="Pectin_lyas_fold"/>
</dbReference>
<evidence type="ECO:0000256" key="1">
    <source>
        <dbReference type="ARBA" id="ARBA00022723"/>
    </source>
</evidence>
<evidence type="ECO:0000313" key="4">
    <source>
        <dbReference type="Proteomes" id="UP000199289"/>
    </source>
</evidence>
<reference evidence="4" key="1">
    <citation type="submission" date="2016-10" db="EMBL/GenBank/DDBJ databases">
        <authorList>
            <person name="Varghese N."/>
            <person name="Submissions S."/>
        </authorList>
    </citation>
    <scope>NUCLEOTIDE SEQUENCE [LARGE SCALE GENOMIC DNA]</scope>
    <source>
        <strain evidence="4">CGMCC 1.12397</strain>
    </source>
</reference>
<dbReference type="GO" id="GO:0046872">
    <property type="term" value="F:metal ion binding"/>
    <property type="evidence" value="ECO:0007669"/>
    <property type="project" value="UniProtKB-KW"/>
</dbReference>
<name>A0A1H1G3K1_9EURY</name>
<dbReference type="InterPro" id="IPR052063">
    <property type="entry name" value="Polysaccharide_Lyase_1"/>
</dbReference>
<dbReference type="AlphaFoldDB" id="A0A1H1G3K1"/>
<dbReference type="InterPro" id="IPR011050">
    <property type="entry name" value="Pectin_lyase_fold/virulence"/>
</dbReference>
<dbReference type="PANTHER" id="PTHR42970">
    <property type="entry name" value="PECTATE LYASE C-RELATED"/>
    <property type="match status" value="1"/>
</dbReference>
<dbReference type="PANTHER" id="PTHR42970:SF1">
    <property type="entry name" value="PECTATE LYASE C-RELATED"/>
    <property type="match status" value="1"/>
</dbReference>
<proteinExistence type="predicted"/>
<evidence type="ECO:0000313" key="3">
    <source>
        <dbReference type="EMBL" id="SDR07761.1"/>
    </source>
</evidence>
<dbReference type="Gene3D" id="2.160.20.10">
    <property type="entry name" value="Single-stranded right-handed beta-helix, Pectin lyase-like"/>
    <property type="match status" value="1"/>
</dbReference>
<gene>
    <name evidence="3" type="ORF">SAMN05216278_3498</name>
</gene>
<protein>
    <submittedName>
        <fullName evidence="3">Pectate lyase</fullName>
    </submittedName>
</protein>
<dbReference type="SUPFAM" id="SSF51126">
    <property type="entry name" value="Pectin lyase-like"/>
    <property type="match status" value="1"/>
</dbReference>
<accession>A0A1H1G3K1</accession>
<dbReference type="Proteomes" id="UP000199289">
    <property type="component" value="Unassembled WGS sequence"/>
</dbReference>
<dbReference type="EMBL" id="FNKQ01000005">
    <property type="protein sequence ID" value="SDR07761.1"/>
    <property type="molecule type" value="Genomic_DNA"/>
</dbReference>
<evidence type="ECO:0000256" key="2">
    <source>
        <dbReference type="ARBA" id="ARBA00023180"/>
    </source>
</evidence>
<keyword evidence="3" id="KW-0456">Lyase</keyword>
<dbReference type="GO" id="GO:0016829">
    <property type="term" value="F:lyase activity"/>
    <property type="evidence" value="ECO:0007669"/>
    <property type="project" value="UniProtKB-KW"/>
</dbReference>